<evidence type="ECO:0000259" key="1">
    <source>
        <dbReference type="Pfam" id="PF07872"/>
    </source>
</evidence>
<dbReference type="Pfam" id="PF07872">
    <property type="entry name" value="DUF1659"/>
    <property type="match status" value="1"/>
</dbReference>
<gene>
    <name evidence="2" type="ORF">DPCES_0808</name>
</gene>
<dbReference type="AlphaFoldDB" id="A0A098AX62"/>
<dbReference type="RefSeq" id="WP_015942926.1">
    <property type="nucleotide sequence ID" value="NZ_JAYFNZ010000025.1"/>
</dbReference>
<sequence length="74" mass="8192">MAIVSEPLNSALVVVYQDGYTPAGAPVSRQKSISYVRPDASEEALYEIAQALFSLSLHPVLDVQLKKNFRLKEE</sequence>
<evidence type="ECO:0000313" key="2">
    <source>
        <dbReference type="EMBL" id="CDX00695.1"/>
    </source>
</evidence>
<proteinExistence type="predicted"/>
<protein>
    <recommendedName>
        <fullName evidence="1">DUF1659 domain-containing protein</fullName>
    </recommendedName>
</protein>
<reference evidence="2" key="1">
    <citation type="submission" date="2014-07" db="EMBL/GenBank/DDBJ databases">
        <authorList>
            <person name="Hornung V.Bastian."/>
        </authorList>
    </citation>
    <scope>NUCLEOTIDE SEQUENCE</scope>
    <source>
        <strain evidence="2">PCE-S</strain>
    </source>
</reference>
<dbReference type="EMBL" id="LK996017">
    <property type="protein sequence ID" value="CDX00695.1"/>
    <property type="molecule type" value="Genomic_DNA"/>
</dbReference>
<name>A0A098AX62_DESHA</name>
<dbReference type="PATRIC" id="fig|49338.4.peg.869"/>
<dbReference type="InterPro" id="IPR012454">
    <property type="entry name" value="DUF1659"/>
</dbReference>
<accession>A0A098AX62</accession>
<organism evidence="2">
    <name type="scientific">Desulfitobacterium hafniense</name>
    <name type="common">Desulfitobacterium frappieri</name>
    <dbReference type="NCBI Taxonomy" id="49338"/>
    <lineage>
        <taxon>Bacteria</taxon>
        <taxon>Bacillati</taxon>
        <taxon>Bacillota</taxon>
        <taxon>Clostridia</taxon>
        <taxon>Eubacteriales</taxon>
        <taxon>Desulfitobacteriaceae</taxon>
        <taxon>Desulfitobacterium</taxon>
    </lineage>
</organism>
<feature type="domain" description="DUF1659" evidence="1">
    <location>
        <begin position="2"/>
        <end position="71"/>
    </location>
</feature>